<sequence length="379" mass="41764">MPRTDLSANQLWVGKPFDNRNNSLNLIRLLLALTVLVHHSWPLTGSDYEPGFAGETLGGWAIAGFFVISGYLITASRWSNSLGDYLVHRVARIMPAFVVCLVVVAFVFAPIGYAAAKGNLDGFFGTATTPANYVFANLGLKMNAYDVAGSPFNVPYPGAWNGSLWSLYYEFLCYILVAFVGVFAFFRKSPWFMTAAFVLSVAVEANIESVLPYLQHNFDFQLLFQLLPFFLGGAVVQVWKHRIGIHWLPALLSIGAAVLITALVPEWGGAASAVFICYGILWISLWLPSPAIIKKNDVSYGLYIYAFPVQQLLAVYGVHQLGILPFTLIATVCSLPLAAASWILVERPVMRMVRGRRKTVQPKEGTGQAETRDPETADR</sequence>
<organism evidence="4 5">
    <name type="scientific">Arthrobacter caoxuetaonis</name>
    <dbReference type="NCBI Taxonomy" id="2886935"/>
    <lineage>
        <taxon>Bacteria</taxon>
        <taxon>Bacillati</taxon>
        <taxon>Actinomycetota</taxon>
        <taxon>Actinomycetes</taxon>
        <taxon>Micrococcales</taxon>
        <taxon>Micrococcaceae</taxon>
        <taxon>Arthrobacter</taxon>
    </lineage>
</organism>
<keyword evidence="2" id="KW-1133">Transmembrane helix</keyword>
<dbReference type="EMBL" id="JAJFZV010000001">
    <property type="protein sequence ID" value="MCC3296782.1"/>
    <property type="molecule type" value="Genomic_DNA"/>
</dbReference>
<feature type="transmembrane region" description="Helical" evidence="2">
    <location>
        <begin position="323"/>
        <end position="345"/>
    </location>
</feature>
<feature type="transmembrane region" description="Helical" evidence="2">
    <location>
        <begin position="167"/>
        <end position="186"/>
    </location>
</feature>
<feature type="transmembrane region" description="Helical" evidence="2">
    <location>
        <begin position="26"/>
        <end position="45"/>
    </location>
</feature>
<feature type="region of interest" description="Disordered" evidence="1">
    <location>
        <begin position="356"/>
        <end position="379"/>
    </location>
</feature>
<dbReference type="PANTHER" id="PTHR23028:SF53">
    <property type="entry name" value="ACYL_TRANSF_3 DOMAIN-CONTAINING PROTEIN"/>
    <property type="match status" value="1"/>
</dbReference>
<keyword evidence="4" id="KW-0012">Acyltransferase</keyword>
<evidence type="ECO:0000259" key="3">
    <source>
        <dbReference type="Pfam" id="PF01757"/>
    </source>
</evidence>
<reference evidence="4" key="1">
    <citation type="submission" date="2021-10" db="EMBL/GenBank/DDBJ databases">
        <title>Novel species in genus Arthrobacter.</title>
        <authorList>
            <person name="Liu Y."/>
        </authorList>
    </citation>
    <scope>NUCLEOTIDE SEQUENCE</scope>
    <source>
        <strain evidence="4">Zg-Y453</strain>
    </source>
</reference>
<accession>A0A9X1MD28</accession>
<feature type="transmembrane region" description="Helical" evidence="2">
    <location>
        <begin position="300"/>
        <end position="317"/>
    </location>
</feature>
<dbReference type="GO" id="GO:0016020">
    <property type="term" value="C:membrane"/>
    <property type="evidence" value="ECO:0007669"/>
    <property type="project" value="TreeGrafter"/>
</dbReference>
<dbReference type="PANTHER" id="PTHR23028">
    <property type="entry name" value="ACETYLTRANSFERASE"/>
    <property type="match status" value="1"/>
</dbReference>
<evidence type="ECO:0000313" key="4">
    <source>
        <dbReference type="EMBL" id="MCC3296782.1"/>
    </source>
</evidence>
<protein>
    <submittedName>
        <fullName evidence="4">Acyltransferase</fullName>
    </submittedName>
</protein>
<proteinExistence type="predicted"/>
<dbReference type="InterPro" id="IPR050879">
    <property type="entry name" value="Acyltransferase_3"/>
</dbReference>
<comment type="caution">
    <text evidence="4">The sequence shown here is derived from an EMBL/GenBank/DDBJ whole genome shotgun (WGS) entry which is preliminary data.</text>
</comment>
<gene>
    <name evidence="4" type="ORF">LJ757_03050</name>
</gene>
<keyword evidence="4" id="KW-0808">Transferase</keyword>
<dbReference type="GO" id="GO:0016747">
    <property type="term" value="F:acyltransferase activity, transferring groups other than amino-acyl groups"/>
    <property type="evidence" value="ECO:0007669"/>
    <property type="project" value="InterPro"/>
</dbReference>
<dbReference type="Proteomes" id="UP001139158">
    <property type="component" value="Unassembled WGS sequence"/>
</dbReference>
<evidence type="ECO:0000313" key="5">
    <source>
        <dbReference type="Proteomes" id="UP001139158"/>
    </source>
</evidence>
<evidence type="ECO:0000256" key="2">
    <source>
        <dbReference type="SAM" id="Phobius"/>
    </source>
</evidence>
<feature type="compositionally biased region" description="Basic and acidic residues" evidence="1">
    <location>
        <begin position="370"/>
        <end position="379"/>
    </location>
</feature>
<keyword evidence="2" id="KW-0812">Transmembrane</keyword>
<keyword evidence="5" id="KW-1185">Reference proteome</keyword>
<dbReference type="InterPro" id="IPR002656">
    <property type="entry name" value="Acyl_transf_3_dom"/>
</dbReference>
<evidence type="ECO:0000256" key="1">
    <source>
        <dbReference type="SAM" id="MobiDB-lite"/>
    </source>
</evidence>
<dbReference type="RefSeq" id="WP_227894510.1">
    <property type="nucleotide sequence ID" value="NZ_CP099466.1"/>
</dbReference>
<feature type="transmembrane region" description="Helical" evidence="2">
    <location>
        <begin position="246"/>
        <end position="264"/>
    </location>
</feature>
<name>A0A9X1MD28_9MICC</name>
<dbReference type="GO" id="GO:0009103">
    <property type="term" value="P:lipopolysaccharide biosynthetic process"/>
    <property type="evidence" value="ECO:0007669"/>
    <property type="project" value="TreeGrafter"/>
</dbReference>
<dbReference type="Pfam" id="PF01757">
    <property type="entry name" value="Acyl_transf_3"/>
    <property type="match status" value="1"/>
</dbReference>
<dbReference type="AlphaFoldDB" id="A0A9X1MD28"/>
<feature type="transmembrane region" description="Helical" evidence="2">
    <location>
        <begin position="96"/>
        <end position="116"/>
    </location>
</feature>
<feature type="domain" description="Acyltransferase 3" evidence="3">
    <location>
        <begin position="21"/>
        <end position="340"/>
    </location>
</feature>
<feature type="transmembrane region" description="Helical" evidence="2">
    <location>
        <begin position="270"/>
        <end position="288"/>
    </location>
</feature>
<feature type="transmembrane region" description="Helical" evidence="2">
    <location>
        <begin position="57"/>
        <end position="75"/>
    </location>
</feature>
<keyword evidence="2" id="KW-0472">Membrane</keyword>